<dbReference type="SUPFAM" id="SSF56801">
    <property type="entry name" value="Acetyl-CoA synthetase-like"/>
    <property type="match status" value="1"/>
</dbReference>
<dbReference type="Gene3D" id="3.40.50.12780">
    <property type="entry name" value="N-terminal domain of ligase-like"/>
    <property type="match status" value="1"/>
</dbReference>
<reference evidence="3 4" key="1">
    <citation type="submission" date="2024-09" db="EMBL/GenBank/DDBJ databases">
        <title>Rethinking Asexuality: The Enigmatic Case of Functional Sexual Genes in Lepraria (Stereocaulaceae).</title>
        <authorList>
            <person name="Doellman M."/>
            <person name="Sun Y."/>
            <person name="Barcenas-Pena A."/>
            <person name="Lumbsch H.T."/>
            <person name="Grewe F."/>
        </authorList>
    </citation>
    <scope>NUCLEOTIDE SEQUENCE [LARGE SCALE GENOMIC DNA]</scope>
    <source>
        <strain evidence="3 4">Mercado 3170</strain>
    </source>
</reference>
<evidence type="ECO:0008006" key="5">
    <source>
        <dbReference type="Google" id="ProtNLM"/>
    </source>
</evidence>
<protein>
    <recommendedName>
        <fullName evidence="5">AMP-dependent synthetase/ligase domain-containing protein</fullName>
    </recommendedName>
</protein>
<dbReference type="Proteomes" id="UP001590950">
    <property type="component" value="Unassembled WGS sequence"/>
</dbReference>
<evidence type="ECO:0000313" key="4">
    <source>
        <dbReference type="Proteomes" id="UP001590950"/>
    </source>
</evidence>
<comment type="similarity">
    <text evidence="1">Belongs to the ATP-dependent AMP-binding enzyme family.</text>
</comment>
<dbReference type="EMBL" id="JBEFKJ010000011">
    <property type="protein sequence ID" value="KAL2043497.1"/>
    <property type="molecule type" value="Genomic_DNA"/>
</dbReference>
<proteinExistence type="inferred from homology"/>
<dbReference type="PANTHER" id="PTHR43201:SF5">
    <property type="entry name" value="MEDIUM-CHAIN ACYL-COA LIGASE ACSF2, MITOCHONDRIAL"/>
    <property type="match status" value="1"/>
</dbReference>
<organism evidence="3 4">
    <name type="scientific">Stereocaulon virgatum</name>
    <dbReference type="NCBI Taxonomy" id="373712"/>
    <lineage>
        <taxon>Eukaryota</taxon>
        <taxon>Fungi</taxon>
        <taxon>Dikarya</taxon>
        <taxon>Ascomycota</taxon>
        <taxon>Pezizomycotina</taxon>
        <taxon>Lecanoromycetes</taxon>
        <taxon>OSLEUM clade</taxon>
        <taxon>Lecanoromycetidae</taxon>
        <taxon>Lecanorales</taxon>
        <taxon>Lecanorineae</taxon>
        <taxon>Stereocaulaceae</taxon>
        <taxon>Stereocaulon</taxon>
    </lineage>
</organism>
<evidence type="ECO:0000256" key="2">
    <source>
        <dbReference type="ARBA" id="ARBA00022598"/>
    </source>
</evidence>
<name>A0ABR4ACC4_9LECA</name>
<keyword evidence="4" id="KW-1185">Reference proteome</keyword>
<evidence type="ECO:0000313" key="3">
    <source>
        <dbReference type="EMBL" id="KAL2043497.1"/>
    </source>
</evidence>
<dbReference type="InterPro" id="IPR042099">
    <property type="entry name" value="ANL_N_sf"/>
</dbReference>
<accession>A0ABR4ACC4</accession>
<dbReference type="PANTHER" id="PTHR43201">
    <property type="entry name" value="ACYL-COA SYNTHETASE"/>
    <property type="match status" value="1"/>
</dbReference>
<evidence type="ECO:0000256" key="1">
    <source>
        <dbReference type="ARBA" id="ARBA00006432"/>
    </source>
</evidence>
<keyword evidence="2" id="KW-0436">Ligase</keyword>
<comment type="caution">
    <text evidence="3">The sequence shown here is derived from an EMBL/GenBank/DDBJ whole genome shotgun (WGS) entry which is preliminary data.</text>
</comment>
<sequence>MTDEPGSLEMRGSTVFDGYYNNAEATAEAFTCDGWFRTGDQATIDSEGNLNLIGRAKEMMNINGLKHLPQDIETLLRQALAPRIGNVTCFPYRASKS</sequence>
<gene>
    <name evidence="3" type="ORF">N7G274_003804</name>
</gene>